<dbReference type="Gene3D" id="1.10.287.950">
    <property type="entry name" value="Methyl-accepting chemotaxis protein"/>
    <property type="match status" value="1"/>
</dbReference>
<dbReference type="PANTHER" id="PTHR32089">
    <property type="entry name" value="METHYL-ACCEPTING CHEMOTAXIS PROTEIN MCPB"/>
    <property type="match status" value="1"/>
</dbReference>
<evidence type="ECO:0000256" key="5">
    <source>
        <dbReference type="ARBA" id="ARBA00029447"/>
    </source>
</evidence>
<accession>A0AA96RES2</accession>
<evidence type="ECO:0000313" key="10">
    <source>
        <dbReference type="EMBL" id="WNQ11187.1"/>
    </source>
</evidence>
<dbReference type="CDD" id="cd11386">
    <property type="entry name" value="MCP_signal"/>
    <property type="match status" value="1"/>
</dbReference>
<keyword evidence="7" id="KW-1133">Transmembrane helix</keyword>
<evidence type="ECO:0000259" key="9">
    <source>
        <dbReference type="PROSITE" id="PS50885"/>
    </source>
</evidence>
<evidence type="ECO:0000259" key="8">
    <source>
        <dbReference type="PROSITE" id="PS50111"/>
    </source>
</evidence>
<comment type="subcellular location">
    <subcellularLocation>
        <location evidence="1">Cell membrane</location>
    </subcellularLocation>
</comment>
<evidence type="ECO:0000256" key="7">
    <source>
        <dbReference type="SAM" id="Phobius"/>
    </source>
</evidence>
<keyword evidence="2" id="KW-1003">Cell membrane</keyword>
<dbReference type="SMART" id="SM00283">
    <property type="entry name" value="MA"/>
    <property type="match status" value="1"/>
</dbReference>
<dbReference type="SMART" id="SM00304">
    <property type="entry name" value="HAMP"/>
    <property type="match status" value="2"/>
</dbReference>
<organism evidence="10 11">
    <name type="scientific">Paenibacillus aurantius</name>
    <dbReference type="NCBI Taxonomy" id="2918900"/>
    <lineage>
        <taxon>Bacteria</taxon>
        <taxon>Bacillati</taxon>
        <taxon>Bacillota</taxon>
        <taxon>Bacilli</taxon>
        <taxon>Bacillales</taxon>
        <taxon>Paenibacillaceae</taxon>
        <taxon>Paenibacillus</taxon>
    </lineage>
</organism>
<dbReference type="KEGG" id="paun:MJA45_26905"/>
<dbReference type="AlphaFoldDB" id="A0AA96RES2"/>
<keyword evidence="4 6" id="KW-0807">Transducer</keyword>
<feature type="domain" description="Methyl-accepting transducer" evidence="8">
    <location>
        <begin position="370"/>
        <end position="606"/>
    </location>
</feature>
<protein>
    <submittedName>
        <fullName evidence="10">HAMP domain-containing methyl-accepting chemotaxis protein</fullName>
    </submittedName>
</protein>
<gene>
    <name evidence="10" type="ORF">MJA45_26905</name>
</gene>
<dbReference type="Proteomes" id="UP001305702">
    <property type="component" value="Chromosome"/>
</dbReference>
<dbReference type="PANTHER" id="PTHR32089:SF112">
    <property type="entry name" value="LYSOZYME-LIKE PROTEIN-RELATED"/>
    <property type="match status" value="1"/>
</dbReference>
<dbReference type="Pfam" id="PF00015">
    <property type="entry name" value="MCPsignal"/>
    <property type="match status" value="1"/>
</dbReference>
<feature type="transmembrane region" description="Helical" evidence="7">
    <location>
        <begin position="280"/>
        <end position="299"/>
    </location>
</feature>
<reference evidence="10 11" key="1">
    <citation type="submission" date="2022-02" db="EMBL/GenBank/DDBJ databases">
        <title>Paenibacillus sp. MBLB1776 Whole Genome Shotgun Sequencing.</title>
        <authorList>
            <person name="Hwang C.Y."/>
            <person name="Cho E.-S."/>
            <person name="Seo M.-J."/>
        </authorList>
    </citation>
    <scope>NUCLEOTIDE SEQUENCE [LARGE SCALE GENOMIC DNA]</scope>
    <source>
        <strain evidence="10 11">MBLB1776</strain>
    </source>
</reference>
<dbReference type="GO" id="GO:0007165">
    <property type="term" value="P:signal transduction"/>
    <property type="evidence" value="ECO:0007669"/>
    <property type="project" value="UniProtKB-KW"/>
</dbReference>
<evidence type="ECO:0000256" key="3">
    <source>
        <dbReference type="ARBA" id="ARBA00023136"/>
    </source>
</evidence>
<comment type="similarity">
    <text evidence="5">Belongs to the methyl-accepting chemotaxis (MCP) protein family.</text>
</comment>
<dbReference type="RefSeq" id="WP_315604963.1">
    <property type="nucleotide sequence ID" value="NZ_CP130318.1"/>
</dbReference>
<evidence type="ECO:0000256" key="4">
    <source>
        <dbReference type="ARBA" id="ARBA00023224"/>
    </source>
</evidence>
<dbReference type="Pfam" id="PF00672">
    <property type="entry name" value="HAMP"/>
    <property type="match status" value="1"/>
</dbReference>
<evidence type="ECO:0000256" key="2">
    <source>
        <dbReference type="ARBA" id="ARBA00022475"/>
    </source>
</evidence>
<dbReference type="GO" id="GO:0005886">
    <property type="term" value="C:plasma membrane"/>
    <property type="evidence" value="ECO:0007669"/>
    <property type="project" value="UniProtKB-SubCell"/>
</dbReference>
<dbReference type="PROSITE" id="PS50111">
    <property type="entry name" value="CHEMOTAXIS_TRANSDUC_2"/>
    <property type="match status" value="1"/>
</dbReference>
<evidence type="ECO:0000256" key="6">
    <source>
        <dbReference type="PROSITE-ProRule" id="PRU00284"/>
    </source>
</evidence>
<feature type="transmembrane region" description="Helical" evidence="7">
    <location>
        <begin position="6"/>
        <end position="28"/>
    </location>
</feature>
<dbReference type="EMBL" id="CP130318">
    <property type="protein sequence ID" value="WNQ11187.1"/>
    <property type="molecule type" value="Genomic_DNA"/>
</dbReference>
<evidence type="ECO:0000313" key="11">
    <source>
        <dbReference type="Proteomes" id="UP001305702"/>
    </source>
</evidence>
<name>A0AA96RES2_9BACL</name>
<dbReference type="InterPro" id="IPR003660">
    <property type="entry name" value="HAMP_dom"/>
</dbReference>
<sequence>MRIHSLANKFALVMSAALVAVIGGMLVYEWGKIRKDAEQQLLDKGYDLAVSLSGTLARVAESDMRSGVTLADGTRLSGEELRSRLFDDRLAVLPESEAEAKKRGSDYLAKTTELYNGEKVPLSRYELKYSSAYDAYTDERWQGIIDSFLTGPDVVFAIPAAYSANPEFNGFVATHNRTYSPVGEGSKDEWGAVGLLSQKYRANRVFNDRTGFAAASYTDTSAVLKQEYDRVIEGKIVKTWDISYPLMIDGKHWGGVRIALSKASSDAFIASQRMRKTAELLGIMATALTVLFLLTRRVVGRRLRELAAAAVLLNSGEADLRYRIAVKGRDELSLLGTEINRFMETMQGIVTAVRTRAERLEASAGELADKAERSRELTGQSAAAMDRLAAGADLQATGSGDSASAMLQMAEGIQRIAGASGLVAERSQDMLRISEEGSLRAEDAASKMNALGSSMSAIEEAVGRLEKQSAAIGEAASVVTQMAKQTNLLSLNAAIEAARAGEQGRGFAVVAGEVRKLAEQSSEAAERIGDMIAEVQTVTSSAVDAMQAGGRDAAAGLAAVGALTGDFDRILRASREVALEIGEISAASEEMSAGTEEVTASIESMAQIAREASAGTREAAADARTQLQLADETTGLSGTVDGLSKELRHTIGQFLV</sequence>
<evidence type="ECO:0000256" key="1">
    <source>
        <dbReference type="ARBA" id="ARBA00004236"/>
    </source>
</evidence>
<dbReference type="PROSITE" id="PS50885">
    <property type="entry name" value="HAMP"/>
    <property type="match status" value="1"/>
</dbReference>
<dbReference type="SUPFAM" id="SSF58104">
    <property type="entry name" value="Methyl-accepting chemotaxis protein (MCP) signaling domain"/>
    <property type="match status" value="1"/>
</dbReference>
<feature type="domain" description="HAMP" evidence="9">
    <location>
        <begin position="297"/>
        <end position="351"/>
    </location>
</feature>
<dbReference type="InterPro" id="IPR004089">
    <property type="entry name" value="MCPsignal_dom"/>
</dbReference>
<keyword evidence="7" id="KW-0812">Transmembrane</keyword>
<keyword evidence="3 7" id="KW-0472">Membrane</keyword>
<keyword evidence="11" id="KW-1185">Reference proteome</keyword>
<proteinExistence type="inferred from homology"/>